<dbReference type="GO" id="GO:0048364">
    <property type="term" value="P:root development"/>
    <property type="evidence" value="ECO:0007669"/>
    <property type="project" value="InterPro"/>
</dbReference>
<proteinExistence type="predicted"/>
<dbReference type="Proteomes" id="UP001153076">
    <property type="component" value="Unassembled WGS sequence"/>
</dbReference>
<keyword evidence="1" id="KW-0175">Coiled coil</keyword>
<keyword evidence="4" id="KW-1185">Reference proteome</keyword>
<accession>A0A9Q1GRY7</accession>
<evidence type="ECO:0000256" key="1">
    <source>
        <dbReference type="SAM" id="Coils"/>
    </source>
</evidence>
<comment type="caution">
    <text evidence="3">The sequence shown here is derived from an EMBL/GenBank/DDBJ whole genome shotgun (WGS) entry which is preliminary data.</text>
</comment>
<evidence type="ECO:0000256" key="2">
    <source>
        <dbReference type="SAM" id="MobiDB-lite"/>
    </source>
</evidence>
<dbReference type="OrthoDB" id="1701699at2759"/>
<name>A0A9Q1GRY7_9CARY</name>
<dbReference type="AlphaFoldDB" id="A0A9Q1GRY7"/>
<evidence type="ECO:0000313" key="4">
    <source>
        <dbReference type="Proteomes" id="UP001153076"/>
    </source>
</evidence>
<dbReference type="InterPro" id="IPR004320">
    <property type="entry name" value="BPS1_pln"/>
</dbReference>
<gene>
    <name evidence="3" type="ORF">Cgig2_027536</name>
</gene>
<dbReference type="PANTHER" id="PTHR33070:SF109">
    <property type="entry name" value="DOMAIN PROTEIN, PUTATIVE (DUF241)-RELATED"/>
    <property type="match status" value="1"/>
</dbReference>
<feature type="compositionally biased region" description="Polar residues" evidence="2">
    <location>
        <begin position="9"/>
        <end position="19"/>
    </location>
</feature>
<sequence>MAGFFLKPSGSTRGHSRSISLPVRSHPTTIKIEQELNNLILNLQLSSSSQPCLKADKLCMAITGLSELYKSTGEVLKLPQTQQALAFTKHDQASSWVDEILEEPLSFLDVCGNTRENVSLLRETLGNLQSALRRSTSSTSNNVIDNVTHYVSSLKSFKREMEKSLASLKQIDTKLAVSPTLNSCDQQLVAVVRVLRETSLMSSIIFRAILGYFSGSSNSQPKASKWSLVLKLVNNKDRKLDDNLNELEDVEVALNSLVVQKDGSEMMMIMMIRSTSKKLQVLEKIIEGVEMELDD</sequence>
<feature type="coiled-coil region" evidence="1">
    <location>
        <begin position="230"/>
        <end position="292"/>
    </location>
</feature>
<protein>
    <submittedName>
        <fullName evidence="3">Uncharacterized protein</fullName>
    </submittedName>
</protein>
<evidence type="ECO:0000313" key="3">
    <source>
        <dbReference type="EMBL" id="KAJ8425560.1"/>
    </source>
</evidence>
<feature type="region of interest" description="Disordered" evidence="2">
    <location>
        <begin position="1"/>
        <end position="21"/>
    </location>
</feature>
<organism evidence="3 4">
    <name type="scientific">Carnegiea gigantea</name>
    <dbReference type="NCBI Taxonomy" id="171969"/>
    <lineage>
        <taxon>Eukaryota</taxon>
        <taxon>Viridiplantae</taxon>
        <taxon>Streptophyta</taxon>
        <taxon>Embryophyta</taxon>
        <taxon>Tracheophyta</taxon>
        <taxon>Spermatophyta</taxon>
        <taxon>Magnoliopsida</taxon>
        <taxon>eudicotyledons</taxon>
        <taxon>Gunneridae</taxon>
        <taxon>Pentapetalae</taxon>
        <taxon>Caryophyllales</taxon>
        <taxon>Cactineae</taxon>
        <taxon>Cactaceae</taxon>
        <taxon>Cactoideae</taxon>
        <taxon>Echinocereeae</taxon>
        <taxon>Carnegiea</taxon>
    </lineage>
</organism>
<dbReference type="EMBL" id="JAKOGI010001451">
    <property type="protein sequence ID" value="KAJ8425560.1"/>
    <property type="molecule type" value="Genomic_DNA"/>
</dbReference>
<dbReference type="PANTHER" id="PTHR33070">
    <property type="entry name" value="OS06G0725500 PROTEIN"/>
    <property type="match status" value="1"/>
</dbReference>
<reference evidence="3" key="1">
    <citation type="submission" date="2022-04" db="EMBL/GenBank/DDBJ databases">
        <title>Carnegiea gigantea Genome sequencing and assembly v2.</title>
        <authorList>
            <person name="Copetti D."/>
            <person name="Sanderson M.J."/>
            <person name="Burquez A."/>
            <person name="Wojciechowski M.F."/>
        </authorList>
    </citation>
    <scope>NUCLEOTIDE SEQUENCE</scope>
    <source>
        <strain evidence="3">SGP5-SGP5p</strain>
        <tissue evidence="3">Aerial part</tissue>
    </source>
</reference>
<dbReference type="GO" id="GO:0048367">
    <property type="term" value="P:shoot system development"/>
    <property type="evidence" value="ECO:0007669"/>
    <property type="project" value="InterPro"/>
</dbReference>
<dbReference type="Pfam" id="PF03087">
    <property type="entry name" value="BPS1"/>
    <property type="match status" value="1"/>
</dbReference>